<dbReference type="AlphaFoldDB" id="A0A6N2JYV0"/>
<dbReference type="EMBL" id="CAADRP010000001">
    <property type="protein sequence ID" value="VFU20673.1"/>
    <property type="molecule type" value="Genomic_DNA"/>
</dbReference>
<proteinExistence type="predicted"/>
<dbReference type="GO" id="GO:0046872">
    <property type="term" value="F:metal ion binding"/>
    <property type="evidence" value="ECO:0007669"/>
    <property type="project" value="InterPro"/>
</dbReference>
<protein>
    <submittedName>
        <fullName evidence="1">Uncharacterized protein</fullName>
    </submittedName>
</protein>
<dbReference type="SUPFAM" id="SSF55008">
    <property type="entry name" value="HMA, heavy metal-associated domain"/>
    <property type="match status" value="1"/>
</dbReference>
<accession>A0A6N2JYV0</accession>
<reference evidence="1" key="1">
    <citation type="submission" date="2019-03" db="EMBL/GenBank/DDBJ databases">
        <authorList>
            <person name="Mank J."/>
            <person name="Almeida P."/>
        </authorList>
    </citation>
    <scope>NUCLEOTIDE SEQUENCE</scope>
    <source>
        <strain evidence="1">78183</strain>
    </source>
</reference>
<gene>
    <name evidence="1" type="ORF">SVIM_LOCUS7479</name>
</gene>
<sequence length="108" mass="12379">MATLTNKSLMSFEDLTLPSVQVIVMTGSMRCSRCRQRVSQVISRMSAGLKEYTVDLHNKQVIMKGNVGKRWKNEDDYSNDEMNNGRCQRLKLFLRSFMAACFGNYLAN</sequence>
<dbReference type="InterPro" id="IPR036163">
    <property type="entry name" value="HMA_dom_sf"/>
</dbReference>
<organism evidence="1">
    <name type="scientific">Salix viminalis</name>
    <name type="common">Common osier</name>
    <name type="synonym">Basket willow</name>
    <dbReference type="NCBI Taxonomy" id="40686"/>
    <lineage>
        <taxon>Eukaryota</taxon>
        <taxon>Viridiplantae</taxon>
        <taxon>Streptophyta</taxon>
        <taxon>Embryophyta</taxon>
        <taxon>Tracheophyta</taxon>
        <taxon>Spermatophyta</taxon>
        <taxon>Magnoliopsida</taxon>
        <taxon>eudicotyledons</taxon>
        <taxon>Gunneridae</taxon>
        <taxon>Pentapetalae</taxon>
        <taxon>rosids</taxon>
        <taxon>fabids</taxon>
        <taxon>Malpighiales</taxon>
        <taxon>Salicaceae</taxon>
        <taxon>Saliceae</taxon>
        <taxon>Salix</taxon>
    </lineage>
</organism>
<dbReference type="Gene3D" id="3.30.70.100">
    <property type="match status" value="1"/>
</dbReference>
<evidence type="ECO:0000313" key="1">
    <source>
        <dbReference type="EMBL" id="VFU20673.1"/>
    </source>
</evidence>
<name>A0A6N2JYV0_SALVM</name>